<dbReference type="InterPro" id="IPR013785">
    <property type="entry name" value="Aldolase_TIM"/>
</dbReference>
<feature type="binding site" evidence="6">
    <location>
        <position position="192"/>
    </location>
    <ligand>
        <name>substrate</name>
    </ligand>
</feature>
<keyword evidence="3 6" id="KW-0963">Cytoplasm</keyword>
<dbReference type="Proteomes" id="UP001589862">
    <property type="component" value="Unassembled WGS sequence"/>
</dbReference>
<dbReference type="PROSITE" id="PS00171">
    <property type="entry name" value="TIM_1"/>
    <property type="match status" value="1"/>
</dbReference>
<comment type="subunit">
    <text evidence="6 7">Homodimer.</text>
</comment>
<comment type="subcellular location">
    <subcellularLocation>
        <location evidence="6 7">Cytoplasm</location>
    </subcellularLocation>
</comment>
<dbReference type="PROSITE" id="PS51440">
    <property type="entry name" value="TIM_2"/>
    <property type="match status" value="1"/>
</dbReference>
<dbReference type="CDD" id="cd00311">
    <property type="entry name" value="TIM"/>
    <property type="match status" value="1"/>
</dbReference>
<feature type="binding site" evidence="6">
    <location>
        <begin position="253"/>
        <end position="254"/>
    </location>
    <ligand>
        <name>substrate</name>
    </ligand>
</feature>
<gene>
    <name evidence="6 8" type="primary">tpiA</name>
    <name evidence="8" type="ORF">ACFFFR_00925</name>
</gene>
<evidence type="ECO:0000313" key="9">
    <source>
        <dbReference type="Proteomes" id="UP001589862"/>
    </source>
</evidence>
<evidence type="ECO:0000256" key="2">
    <source>
        <dbReference type="ARBA" id="ARBA00022432"/>
    </source>
</evidence>
<evidence type="ECO:0000256" key="3">
    <source>
        <dbReference type="ARBA" id="ARBA00022490"/>
    </source>
</evidence>
<dbReference type="InterPro" id="IPR000652">
    <property type="entry name" value="Triosephosphate_isomerase"/>
</dbReference>
<evidence type="ECO:0000313" key="8">
    <source>
        <dbReference type="EMBL" id="MFC0580951.1"/>
    </source>
</evidence>
<comment type="catalytic activity">
    <reaction evidence="6 7">
        <text>D-glyceraldehyde 3-phosphate = dihydroxyacetone phosphate</text>
        <dbReference type="Rhea" id="RHEA:18585"/>
        <dbReference type="ChEBI" id="CHEBI:57642"/>
        <dbReference type="ChEBI" id="CHEBI:59776"/>
        <dbReference type="EC" id="5.3.1.1"/>
    </reaction>
</comment>
<organism evidence="8 9">
    <name type="scientific">Micrococcoides hystricis</name>
    <dbReference type="NCBI Taxonomy" id="1572761"/>
    <lineage>
        <taxon>Bacteria</taxon>
        <taxon>Bacillati</taxon>
        <taxon>Actinomycetota</taxon>
        <taxon>Actinomycetes</taxon>
        <taxon>Micrococcales</taxon>
        <taxon>Micrococcaceae</taxon>
        <taxon>Micrococcoides</taxon>
    </lineage>
</organism>
<dbReference type="InterPro" id="IPR022896">
    <property type="entry name" value="TrioseP_Isoase_bac/euk"/>
</dbReference>
<proteinExistence type="inferred from homology"/>
<keyword evidence="5 6" id="KW-0413">Isomerase</keyword>
<dbReference type="InterPro" id="IPR035990">
    <property type="entry name" value="TIM_sf"/>
</dbReference>
<dbReference type="GO" id="GO:0004807">
    <property type="term" value="F:triose-phosphate isomerase activity"/>
    <property type="evidence" value="ECO:0007669"/>
    <property type="project" value="UniProtKB-EC"/>
</dbReference>
<evidence type="ECO:0000256" key="5">
    <source>
        <dbReference type="ARBA" id="ARBA00023235"/>
    </source>
</evidence>
<dbReference type="EC" id="5.3.1.1" evidence="6 7"/>
<dbReference type="PANTHER" id="PTHR21139">
    <property type="entry name" value="TRIOSEPHOSPHATE ISOMERASE"/>
    <property type="match status" value="1"/>
</dbReference>
<keyword evidence="2 6" id="KW-0312">Gluconeogenesis</keyword>
<comment type="pathway">
    <text evidence="6 7">Carbohydrate degradation; glycolysis; D-glyceraldehyde 3-phosphate from glycerone phosphate: step 1/1.</text>
</comment>
<dbReference type="RefSeq" id="WP_377457391.1">
    <property type="nucleotide sequence ID" value="NZ_JBHLUB010000001.1"/>
</dbReference>
<dbReference type="NCBIfam" id="TIGR00419">
    <property type="entry name" value="tim"/>
    <property type="match status" value="1"/>
</dbReference>
<feature type="binding site" evidence="6">
    <location>
        <position position="232"/>
    </location>
    <ligand>
        <name>substrate</name>
    </ligand>
</feature>
<dbReference type="EMBL" id="JBHLUB010000001">
    <property type="protein sequence ID" value="MFC0580951.1"/>
    <property type="molecule type" value="Genomic_DNA"/>
</dbReference>
<comment type="pathway">
    <text evidence="6 7">Carbohydrate biosynthesis; gluconeogenesis.</text>
</comment>
<reference evidence="8 9" key="1">
    <citation type="submission" date="2024-09" db="EMBL/GenBank/DDBJ databases">
        <authorList>
            <person name="Sun Q."/>
            <person name="Mori K."/>
        </authorList>
    </citation>
    <scope>NUCLEOTIDE SEQUENCE [LARGE SCALE GENOMIC DNA]</scope>
    <source>
        <strain evidence="8 9">NCAIM B.02604</strain>
    </source>
</reference>
<dbReference type="HAMAP" id="MF_00147_B">
    <property type="entry name" value="TIM_B"/>
    <property type="match status" value="1"/>
</dbReference>
<dbReference type="Pfam" id="PF00121">
    <property type="entry name" value="TIM"/>
    <property type="match status" value="1"/>
</dbReference>
<evidence type="ECO:0000256" key="7">
    <source>
        <dbReference type="RuleBase" id="RU363013"/>
    </source>
</evidence>
<name>A0ABV6P740_9MICC</name>
<comment type="similarity">
    <text evidence="1 6 7">Belongs to the triosephosphate isomerase family.</text>
</comment>
<accession>A0ABV6P740</accession>
<evidence type="ECO:0000256" key="4">
    <source>
        <dbReference type="ARBA" id="ARBA00023152"/>
    </source>
</evidence>
<sequence length="274" mass="29766">MAKQLDNKFIRTPLIAGNWKMNMDHQQAITLLQKLAWTLKDANHDFERVEVAVFPPFTDLRSVQTLIMGDKLKVKHGAQDLSEHDSGAYTGDISGAFLSKLGCEYVLVGHSERRQYHGEDDEICAAKIKAAFKHELAPVLCIGEGLDVRQAGEHIQFTLAQLSGALENLVGELTEAQLGSLVVAYEPVWAIGTGEVAGPAEAGEMCTAIRGRLTELVGEEVAQQIRVLYGGSVKAESIAALMAEEDIDGALVGGASLDATEFANIVRFEHHLMR</sequence>
<keyword evidence="9" id="KW-1185">Reference proteome</keyword>
<comment type="function">
    <text evidence="6">Involved in the gluconeogenesis. Catalyzes stereospecifically the conversion of dihydroxyacetone phosphate (DHAP) to D-glyceraldehyde-3-phosphate (G3P).</text>
</comment>
<feature type="active site" description="Proton acceptor" evidence="6">
    <location>
        <position position="186"/>
    </location>
</feature>
<dbReference type="InterPro" id="IPR020861">
    <property type="entry name" value="Triosephosphate_isomerase_AS"/>
</dbReference>
<comment type="caution">
    <text evidence="8">The sequence shown here is derived from an EMBL/GenBank/DDBJ whole genome shotgun (WGS) entry which is preliminary data.</text>
</comment>
<feature type="active site" description="Electrophile" evidence="6">
    <location>
        <position position="110"/>
    </location>
</feature>
<evidence type="ECO:0000256" key="6">
    <source>
        <dbReference type="HAMAP-Rule" id="MF_00147"/>
    </source>
</evidence>
<dbReference type="SUPFAM" id="SSF51351">
    <property type="entry name" value="Triosephosphate isomerase (TIM)"/>
    <property type="match status" value="1"/>
</dbReference>
<keyword evidence="4 6" id="KW-0324">Glycolysis</keyword>
<dbReference type="PANTHER" id="PTHR21139:SF42">
    <property type="entry name" value="TRIOSEPHOSPHATE ISOMERASE"/>
    <property type="match status" value="1"/>
</dbReference>
<feature type="binding site" evidence="6">
    <location>
        <begin position="18"/>
        <end position="20"/>
    </location>
    <ligand>
        <name>substrate</name>
    </ligand>
</feature>
<evidence type="ECO:0000256" key="1">
    <source>
        <dbReference type="ARBA" id="ARBA00007422"/>
    </source>
</evidence>
<protein>
    <recommendedName>
        <fullName evidence="6 7">Triosephosphate isomerase</fullName>
        <shortName evidence="6">TIM</shortName>
        <shortName evidence="6">TPI</shortName>
        <ecNumber evidence="6 7">5.3.1.1</ecNumber>
    </recommendedName>
    <alternativeName>
        <fullName evidence="6">Triose-phosphate isomerase</fullName>
    </alternativeName>
</protein>
<dbReference type="Gene3D" id="3.20.20.70">
    <property type="entry name" value="Aldolase class I"/>
    <property type="match status" value="1"/>
</dbReference>